<dbReference type="RefSeq" id="WP_174179570.1">
    <property type="nucleotide sequence ID" value="NZ_CP157960.1"/>
</dbReference>
<dbReference type="PANTHER" id="PTHR12302">
    <property type="entry name" value="EBNA2 BINDING PROTEIN P100"/>
    <property type="match status" value="1"/>
</dbReference>
<dbReference type="AlphaFoldDB" id="A0AAU7RW51"/>
<dbReference type="SMART" id="SM00318">
    <property type="entry name" value="SNc"/>
    <property type="match status" value="1"/>
</dbReference>
<dbReference type="InterPro" id="IPR016071">
    <property type="entry name" value="Staphylococal_nuclease_OB-fold"/>
</dbReference>
<evidence type="ECO:0000313" key="2">
    <source>
        <dbReference type="EMBL" id="XBT94459.1"/>
    </source>
</evidence>
<accession>A0AAU7RW51</accession>
<dbReference type="PANTHER" id="PTHR12302:SF26">
    <property type="entry name" value="BLR1266 PROTEIN"/>
    <property type="match status" value="1"/>
</dbReference>
<gene>
    <name evidence="2" type="ORF">ABM479_08410</name>
</gene>
<evidence type="ECO:0000259" key="1">
    <source>
        <dbReference type="PROSITE" id="PS50830"/>
    </source>
</evidence>
<feature type="domain" description="TNase-like" evidence="1">
    <location>
        <begin position="42"/>
        <end position="152"/>
    </location>
</feature>
<dbReference type="InterPro" id="IPR035437">
    <property type="entry name" value="SNase_OB-fold_sf"/>
</dbReference>
<sequence length="191" mass="21206">MMRSGRLLRDGVATFALLAILALFALKMNNRPEIVQNGSFYVIDGDTLSANGERLRLKGIDAPEFKQRCQRNGADWACGEEARKALATMIKVGVPECRGWERDRYGRLLVTCVAGDVDINAAMVRNGMAVSYGAYASEERIAQQAKAGLWASDFERPSDYRREEHMARGNDNDPIAGLFSYLRQLVGWSAP</sequence>
<dbReference type="Gene3D" id="2.40.50.90">
    <property type="match status" value="1"/>
</dbReference>
<name>A0AAU7RW51_9HYPH</name>
<reference evidence="2" key="1">
    <citation type="submission" date="2024-06" db="EMBL/GenBank/DDBJ databases">
        <authorList>
            <person name="Li T."/>
            <person name="Gao R."/>
        </authorList>
    </citation>
    <scope>NUCLEOTIDE SEQUENCE</scope>
    <source>
        <strain evidence="2">ZPR3</strain>
    </source>
</reference>
<dbReference type="SUPFAM" id="SSF50199">
    <property type="entry name" value="Staphylococcal nuclease"/>
    <property type="match status" value="1"/>
</dbReference>
<dbReference type="Pfam" id="PF00565">
    <property type="entry name" value="SNase"/>
    <property type="match status" value="1"/>
</dbReference>
<dbReference type="EMBL" id="CP157960">
    <property type="protein sequence ID" value="XBT94459.1"/>
    <property type="molecule type" value="Genomic_DNA"/>
</dbReference>
<protein>
    <submittedName>
        <fullName evidence="2">Thermonuclease family protein</fullName>
    </submittedName>
</protein>
<organism evidence="2">
    <name type="scientific">Rhizobium sp. ZPR3</name>
    <dbReference type="NCBI Taxonomy" id="3158967"/>
    <lineage>
        <taxon>Bacteria</taxon>
        <taxon>Pseudomonadati</taxon>
        <taxon>Pseudomonadota</taxon>
        <taxon>Alphaproteobacteria</taxon>
        <taxon>Hyphomicrobiales</taxon>
        <taxon>Rhizobiaceae</taxon>
        <taxon>Rhizobium/Agrobacterium group</taxon>
        <taxon>Rhizobium</taxon>
    </lineage>
</organism>
<proteinExistence type="predicted"/>
<dbReference type="PROSITE" id="PS50830">
    <property type="entry name" value="TNASE_3"/>
    <property type="match status" value="1"/>
</dbReference>